<dbReference type="KEGG" id="ssck:SPSK_06245"/>
<accession>A0A0F2MJS8</accession>
<comment type="caution">
    <text evidence="1">The sequence shown here is derived from an EMBL/GenBank/DDBJ whole genome shotgun (WGS) entry which is preliminary data.</text>
</comment>
<name>A0A0F2MJS8_SPOSC</name>
<evidence type="ECO:0000313" key="1">
    <source>
        <dbReference type="EMBL" id="KJR89090.1"/>
    </source>
</evidence>
<reference evidence="1 2" key="2">
    <citation type="journal article" date="2015" name="Eukaryot. Cell">
        <title>Asexual propagation of a virulent clone complex in a human and feline outbreak of sporotrichosis.</title>
        <authorList>
            <person name="Teixeira Mde M."/>
            <person name="Rodrigues A.M."/>
            <person name="Tsui C.K."/>
            <person name="de Almeida L.G."/>
            <person name="Van Diepeningen A.D."/>
            <person name="van den Ende B.G."/>
            <person name="Fernandes G.F."/>
            <person name="Kano R."/>
            <person name="Hamelin R.C."/>
            <person name="Lopes-Bezerra L.M."/>
            <person name="Vasconcelos A.T."/>
            <person name="de Hoog S."/>
            <person name="de Camargo Z.P."/>
            <person name="Felipe M.S."/>
        </authorList>
    </citation>
    <scope>NUCLEOTIDE SEQUENCE [LARGE SCALE GENOMIC DNA]</scope>
    <source>
        <strain evidence="1 2">1099-18</strain>
    </source>
</reference>
<dbReference type="InterPro" id="IPR016813">
    <property type="entry name" value="NADH_Ub_cplx-1_21kDa"/>
</dbReference>
<keyword evidence="1" id="KW-0830">Ubiquinone</keyword>
<dbReference type="VEuPathDB" id="FungiDB:SPSK_06245"/>
<reference evidence="1 2" key="1">
    <citation type="journal article" date="2014" name="BMC Genomics">
        <title>Comparative genomics of the major fungal agents of human and animal Sporotrichosis: Sporothrix schenckii and Sporothrix brasiliensis.</title>
        <authorList>
            <person name="Teixeira M.M."/>
            <person name="de Almeida L.G."/>
            <person name="Kubitschek-Barreira P."/>
            <person name="Alves F.L."/>
            <person name="Kioshima E.S."/>
            <person name="Abadio A.K."/>
            <person name="Fernandes L."/>
            <person name="Derengowski L.S."/>
            <person name="Ferreira K.S."/>
            <person name="Souza R.C."/>
            <person name="Ruiz J.C."/>
            <person name="de Andrade N.C."/>
            <person name="Paes H.C."/>
            <person name="Nicola A.M."/>
            <person name="Albuquerque P."/>
            <person name="Gerber A.L."/>
            <person name="Martins V.P."/>
            <person name="Peconick L.D."/>
            <person name="Neto A.V."/>
            <person name="Chaucanez C.B."/>
            <person name="Silva P.A."/>
            <person name="Cunha O.L."/>
            <person name="de Oliveira F.F."/>
            <person name="dos Santos T.C."/>
            <person name="Barros A.L."/>
            <person name="Soares M.A."/>
            <person name="de Oliveira L.M."/>
            <person name="Marini M.M."/>
            <person name="Villalobos-Duno H."/>
            <person name="Cunha M.M."/>
            <person name="de Hoog S."/>
            <person name="da Silveira J.F."/>
            <person name="Henrissat B."/>
            <person name="Nino-Vega G.A."/>
            <person name="Cisalpino P.S."/>
            <person name="Mora-Montes H.M."/>
            <person name="Almeida S.R."/>
            <person name="Stajich J.E."/>
            <person name="Lopes-Bezerra L.M."/>
            <person name="Vasconcelos A.T."/>
            <person name="Felipe M.S."/>
        </authorList>
    </citation>
    <scope>NUCLEOTIDE SEQUENCE [LARGE SCALE GENOMIC DNA]</scope>
    <source>
        <strain evidence="1 2">1099-18</strain>
    </source>
</reference>
<organism evidence="1 2">
    <name type="scientific">Sporothrix schenckii 1099-18</name>
    <dbReference type="NCBI Taxonomy" id="1397361"/>
    <lineage>
        <taxon>Eukaryota</taxon>
        <taxon>Fungi</taxon>
        <taxon>Dikarya</taxon>
        <taxon>Ascomycota</taxon>
        <taxon>Pezizomycotina</taxon>
        <taxon>Sordariomycetes</taxon>
        <taxon>Sordariomycetidae</taxon>
        <taxon>Ophiostomatales</taxon>
        <taxon>Ophiostomataceae</taxon>
        <taxon>Sporothrix</taxon>
    </lineage>
</organism>
<dbReference type="OrthoDB" id="2093493at2759"/>
<dbReference type="AlphaFoldDB" id="A0A0F2MJS8"/>
<protein>
    <submittedName>
        <fullName evidence="1">NADH:ubiquinone oxidoreductase 21.3kD subunit 21.3a</fullName>
    </submittedName>
</protein>
<dbReference type="CDD" id="cd22849">
    <property type="entry name" value="NuzM"/>
    <property type="match status" value="1"/>
</dbReference>
<proteinExistence type="predicted"/>
<dbReference type="PANTHER" id="PTHR37325">
    <property type="entry name" value="OXIDOREDUCTASE 21 KDA SUBUNIT, PUTATIVE (AFU_ORTHOLOGUE AFUA_4G05910)-RELATED"/>
    <property type="match status" value="1"/>
</dbReference>
<dbReference type="GeneID" id="27668228"/>
<dbReference type="EMBL" id="AXCR01000001">
    <property type="protein sequence ID" value="KJR89090.1"/>
    <property type="molecule type" value="Genomic_DNA"/>
</dbReference>
<evidence type="ECO:0000313" key="2">
    <source>
        <dbReference type="Proteomes" id="UP000033710"/>
    </source>
</evidence>
<dbReference type="RefSeq" id="XP_016591766.1">
    <property type="nucleotide sequence ID" value="XM_016732951.1"/>
</dbReference>
<dbReference type="PANTHER" id="PTHR37325:SF1">
    <property type="entry name" value="OXIDOREDUCTASE 21 KDA SUBUNIT, PUTATIVE (AFU_ORTHOLOGUE AFUA_4G05910)-RELATED"/>
    <property type="match status" value="1"/>
</dbReference>
<sequence length="319" mass="33884">MASKAAAKAVTSASHVVSISQKQTLQSKGIWEGFRRLMAIDKNRSNGVPLNPYYRTPAPGQQDPLLVTDPVTVPAGDIAGNPYWKRDARRNYPRLSTVSQADAVALLTVGSAATPKTELIGEAGSKALVAATEVGKTEGLGAFLAKTPSTSSPVATDLFVDGLPPLPSGQSLNSGAWDVHKYELVSEQSYPEEGCGSRRTARELDNHLLQHPCLGLCSLHTVIDVVDSLVCVGRRQCARLDQRIKGAQIFQETGVGSRPVRPGLTECQVGPHDRLALQPAGLDKLFKAVFKAERAALDFAGALAVGMALAEPVFVKVVL</sequence>
<gene>
    <name evidence="1" type="ORF">SPSK_06245</name>
</gene>
<dbReference type="Proteomes" id="UP000033710">
    <property type="component" value="Unassembled WGS sequence"/>
</dbReference>